<protein>
    <submittedName>
        <fullName evidence="1">Uncharacterized protein</fullName>
    </submittedName>
</protein>
<comment type="caution">
    <text evidence="1">The sequence shown here is derived from an EMBL/GenBank/DDBJ whole genome shotgun (WGS) entry which is preliminary data.</text>
</comment>
<reference evidence="1" key="1">
    <citation type="journal article" date="2023" name="Science">
        <title>Genome structures resolve the early diversification of teleost fishes.</title>
        <authorList>
            <person name="Parey E."/>
            <person name="Louis A."/>
            <person name="Montfort J."/>
            <person name="Bouchez O."/>
            <person name="Roques C."/>
            <person name="Iampietro C."/>
            <person name="Lluch J."/>
            <person name="Castinel A."/>
            <person name="Donnadieu C."/>
            <person name="Desvignes T."/>
            <person name="Floi Bucao C."/>
            <person name="Jouanno E."/>
            <person name="Wen M."/>
            <person name="Mejri S."/>
            <person name="Dirks R."/>
            <person name="Jansen H."/>
            <person name="Henkel C."/>
            <person name="Chen W.J."/>
            <person name="Zahm M."/>
            <person name="Cabau C."/>
            <person name="Klopp C."/>
            <person name="Thompson A.W."/>
            <person name="Robinson-Rechavi M."/>
            <person name="Braasch I."/>
            <person name="Lecointre G."/>
            <person name="Bobe J."/>
            <person name="Postlethwait J.H."/>
            <person name="Berthelot C."/>
            <person name="Roest Crollius H."/>
            <person name="Guiguen Y."/>
        </authorList>
    </citation>
    <scope>NUCLEOTIDE SEQUENCE</scope>
    <source>
        <strain evidence="1">NC1722</strain>
    </source>
</reference>
<gene>
    <name evidence="1" type="ORF">AAFF_G00270070</name>
</gene>
<accession>A0AAD7SSN8</accession>
<organism evidence="1 2">
    <name type="scientific">Aldrovandia affinis</name>
    <dbReference type="NCBI Taxonomy" id="143900"/>
    <lineage>
        <taxon>Eukaryota</taxon>
        <taxon>Metazoa</taxon>
        <taxon>Chordata</taxon>
        <taxon>Craniata</taxon>
        <taxon>Vertebrata</taxon>
        <taxon>Euteleostomi</taxon>
        <taxon>Actinopterygii</taxon>
        <taxon>Neopterygii</taxon>
        <taxon>Teleostei</taxon>
        <taxon>Notacanthiformes</taxon>
        <taxon>Halosauridae</taxon>
        <taxon>Aldrovandia</taxon>
    </lineage>
</organism>
<sequence>MLFLHLRPVAAFPRACERLKADAFLFTQKVGVFRRVVLPPSREGVMCPTRGISTDILSAGPGAERAKAGRLSDCPRGQCGEKQGQFGRAAAGDLFLDEGKPCSGSQQKTSQSGMVNAQQRIQQLGKIC</sequence>
<proteinExistence type="predicted"/>
<dbReference type="EMBL" id="JAINUG010000037">
    <property type="protein sequence ID" value="KAJ8407963.1"/>
    <property type="molecule type" value="Genomic_DNA"/>
</dbReference>
<name>A0AAD7SSN8_9TELE</name>
<evidence type="ECO:0000313" key="1">
    <source>
        <dbReference type="EMBL" id="KAJ8407963.1"/>
    </source>
</evidence>
<dbReference type="Proteomes" id="UP001221898">
    <property type="component" value="Unassembled WGS sequence"/>
</dbReference>
<dbReference type="AlphaFoldDB" id="A0AAD7SSN8"/>
<evidence type="ECO:0000313" key="2">
    <source>
        <dbReference type="Proteomes" id="UP001221898"/>
    </source>
</evidence>
<keyword evidence="2" id="KW-1185">Reference proteome</keyword>